<protein>
    <submittedName>
        <fullName evidence="2">Uncharacterized protein</fullName>
    </submittedName>
</protein>
<dbReference type="InParanoid" id="A0A1E7F2Y6"/>
<evidence type="ECO:0000256" key="1">
    <source>
        <dbReference type="SAM" id="SignalP"/>
    </source>
</evidence>
<keyword evidence="1" id="KW-0732">Signal</keyword>
<accession>A0A1E7F2Y6</accession>
<reference evidence="2 3" key="1">
    <citation type="submission" date="2016-09" db="EMBL/GenBank/DDBJ databases">
        <title>Extensive genetic diversity and differential bi-allelic expression allows diatom success in the polar Southern Ocean.</title>
        <authorList>
            <consortium name="DOE Joint Genome Institute"/>
            <person name="Mock T."/>
            <person name="Otillar R.P."/>
            <person name="Strauss J."/>
            <person name="Dupont C."/>
            <person name="Frickenhaus S."/>
            <person name="Maumus F."/>
            <person name="Mcmullan M."/>
            <person name="Sanges R."/>
            <person name="Schmutz J."/>
            <person name="Toseland A."/>
            <person name="Valas R."/>
            <person name="Veluchamy A."/>
            <person name="Ward B.J."/>
            <person name="Allen A."/>
            <person name="Barry K."/>
            <person name="Falciatore A."/>
            <person name="Ferrante M."/>
            <person name="Fortunato A.E."/>
            <person name="Gloeckner G."/>
            <person name="Gruber A."/>
            <person name="Hipkin R."/>
            <person name="Janech M."/>
            <person name="Kroth P."/>
            <person name="Leese F."/>
            <person name="Lindquist E."/>
            <person name="Lyon B.R."/>
            <person name="Martin J."/>
            <person name="Mayer C."/>
            <person name="Parker M."/>
            <person name="Quesneville H."/>
            <person name="Raymond J."/>
            <person name="Uhlig C."/>
            <person name="Valentin K.U."/>
            <person name="Worden A.Z."/>
            <person name="Armbrust E.V."/>
            <person name="Bowler C."/>
            <person name="Green B."/>
            <person name="Moulton V."/>
            <person name="Van Oosterhout C."/>
            <person name="Grigoriev I."/>
        </authorList>
    </citation>
    <scope>NUCLEOTIDE SEQUENCE [LARGE SCALE GENOMIC DNA]</scope>
    <source>
        <strain evidence="2 3">CCMP1102</strain>
    </source>
</reference>
<organism evidence="2 3">
    <name type="scientific">Fragilariopsis cylindrus CCMP1102</name>
    <dbReference type="NCBI Taxonomy" id="635003"/>
    <lineage>
        <taxon>Eukaryota</taxon>
        <taxon>Sar</taxon>
        <taxon>Stramenopiles</taxon>
        <taxon>Ochrophyta</taxon>
        <taxon>Bacillariophyta</taxon>
        <taxon>Bacillariophyceae</taxon>
        <taxon>Bacillariophycidae</taxon>
        <taxon>Bacillariales</taxon>
        <taxon>Bacillariaceae</taxon>
        <taxon>Fragilariopsis</taxon>
    </lineage>
</organism>
<gene>
    <name evidence="2" type="ORF">FRACYDRAFT_243746</name>
</gene>
<evidence type="ECO:0000313" key="3">
    <source>
        <dbReference type="Proteomes" id="UP000095751"/>
    </source>
</evidence>
<dbReference type="Proteomes" id="UP000095751">
    <property type="component" value="Unassembled WGS sequence"/>
</dbReference>
<name>A0A1E7F2Y6_9STRA</name>
<sequence>MMFSNQVIIVFIIALFMMSTSSGFCPRSSSSSSSSSTASASASTTTQLHYISPQDIASTASTASKHLINVVVTTRIPTDVEVQILSDSSHAFMDFPSLFTGSSNNNKNSTGSSKKKTSTTLLASPLRMKYAQFVGRLLWLSCGLVPNHGFHIEEIMIQLVLLGVNMRPIIRSMILLKCINSGDKSNCAEECELELEEFLGINTTDSDSEDILEYNNFLH</sequence>
<feature type="chain" id="PRO_5009192580" evidence="1">
    <location>
        <begin position="24"/>
        <end position="219"/>
    </location>
</feature>
<feature type="signal peptide" evidence="1">
    <location>
        <begin position="1"/>
        <end position="23"/>
    </location>
</feature>
<dbReference type="AlphaFoldDB" id="A0A1E7F2Y6"/>
<evidence type="ECO:0000313" key="2">
    <source>
        <dbReference type="EMBL" id="OEU12496.1"/>
    </source>
</evidence>
<dbReference type="EMBL" id="KV784364">
    <property type="protein sequence ID" value="OEU12496.1"/>
    <property type="molecule type" value="Genomic_DNA"/>
</dbReference>
<proteinExistence type="predicted"/>
<dbReference type="OrthoDB" id="54091at2759"/>
<dbReference type="KEGG" id="fcy:FRACYDRAFT_243746"/>
<keyword evidence="3" id="KW-1185">Reference proteome</keyword>